<comment type="caution">
    <text evidence="8">The sequence shown here is derived from an EMBL/GenBank/DDBJ whole genome shotgun (WGS) entry which is preliminary data.</text>
</comment>
<gene>
    <name evidence="8" type="ORF">KP79_PYT21281</name>
</gene>
<dbReference type="PROSITE" id="PS50222">
    <property type="entry name" value="EF_HAND_2"/>
    <property type="match status" value="3"/>
</dbReference>
<dbReference type="InterPro" id="IPR011992">
    <property type="entry name" value="EF-hand-dom_pair"/>
</dbReference>
<dbReference type="CDD" id="cd00051">
    <property type="entry name" value="EFh"/>
    <property type="match status" value="1"/>
</dbReference>
<dbReference type="GO" id="GO:0016460">
    <property type="term" value="C:myosin II complex"/>
    <property type="evidence" value="ECO:0007669"/>
    <property type="project" value="TreeGrafter"/>
</dbReference>
<dbReference type="FunFam" id="1.10.238.10:FF:000003">
    <property type="entry name" value="Calmodulin A"/>
    <property type="match status" value="1"/>
</dbReference>
<evidence type="ECO:0000256" key="5">
    <source>
        <dbReference type="ARBA" id="ARBA00049593"/>
    </source>
</evidence>
<evidence type="ECO:0000256" key="3">
    <source>
        <dbReference type="ARBA" id="ARBA00023175"/>
    </source>
</evidence>
<dbReference type="GO" id="GO:0005509">
    <property type="term" value="F:calcium ion binding"/>
    <property type="evidence" value="ECO:0007669"/>
    <property type="project" value="InterPro"/>
</dbReference>
<evidence type="ECO:0000313" key="9">
    <source>
        <dbReference type="Proteomes" id="UP000242188"/>
    </source>
</evidence>
<evidence type="ECO:0000259" key="7">
    <source>
        <dbReference type="PROSITE" id="PS50222"/>
    </source>
</evidence>
<dbReference type="Pfam" id="PF13499">
    <property type="entry name" value="EF-hand_7"/>
    <property type="match status" value="1"/>
</dbReference>
<feature type="domain" description="EF-hand" evidence="7">
    <location>
        <begin position="43"/>
        <end position="78"/>
    </location>
</feature>
<accession>A0A210PL36</accession>
<dbReference type="Gene3D" id="1.10.238.10">
    <property type="entry name" value="EF-hand"/>
    <property type="match status" value="3"/>
</dbReference>
<dbReference type="SUPFAM" id="SSF47473">
    <property type="entry name" value="EF-hand"/>
    <property type="match status" value="1"/>
</dbReference>
<keyword evidence="3" id="KW-0505">Motor protein</keyword>
<evidence type="ECO:0000256" key="6">
    <source>
        <dbReference type="ARBA" id="ARBA00078496"/>
    </source>
</evidence>
<keyword evidence="4" id="KW-0514">Muscle protein</keyword>
<dbReference type="PANTHER" id="PTHR23048:SF0">
    <property type="entry name" value="CALMODULIN LIKE 3"/>
    <property type="match status" value="1"/>
</dbReference>
<evidence type="ECO:0000256" key="4">
    <source>
        <dbReference type="ARBA" id="ARBA00023179"/>
    </source>
</evidence>
<comment type="function">
    <text evidence="5">In molluscan muscle, calcium regulation is associated with myosin rather than with actin. Muscle myosin contains two types of light chains: the catalytic light chain, essential for ATPase activity, and the regulatory light chain, a calcium-binding protein responsible for Ca(2+) dependent binding and Ca(2+) dependent Mg-ATPase activity.</text>
</comment>
<evidence type="ECO:0000256" key="1">
    <source>
        <dbReference type="ARBA" id="ARBA00022737"/>
    </source>
</evidence>
<dbReference type="PANTHER" id="PTHR23048">
    <property type="entry name" value="MYOSIN LIGHT CHAIN 1, 3"/>
    <property type="match status" value="1"/>
</dbReference>
<protein>
    <recommendedName>
        <fullName evidence="6">Sulfhydryl light chain</fullName>
    </recommendedName>
</protein>
<feature type="domain" description="EF-hand" evidence="7">
    <location>
        <begin position="81"/>
        <end position="116"/>
    </location>
</feature>
<dbReference type="InterPro" id="IPR050230">
    <property type="entry name" value="CALM/Myosin/TropC-like"/>
</dbReference>
<reference evidence="8 9" key="1">
    <citation type="journal article" date="2017" name="Nat. Ecol. Evol.">
        <title>Scallop genome provides insights into evolution of bilaterian karyotype and development.</title>
        <authorList>
            <person name="Wang S."/>
            <person name="Zhang J."/>
            <person name="Jiao W."/>
            <person name="Li J."/>
            <person name="Xun X."/>
            <person name="Sun Y."/>
            <person name="Guo X."/>
            <person name="Huan P."/>
            <person name="Dong B."/>
            <person name="Zhang L."/>
            <person name="Hu X."/>
            <person name="Sun X."/>
            <person name="Wang J."/>
            <person name="Zhao C."/>
            <person name="Wang Y."/>
            <person name="Wang D."/>
            <person name="Huang X."/>
            <person name="Wang R."/>
            <person name="Lv J."/>
            <person name="Li Y."/>
            <person name="Zhang Z."/>
            <person name="Liu B."/>
            <person name="Lu W."/>
            <person name="Hui Y."/>
            <person name="Liang J."/>
            <person name="Zhou Z."/>
            <person name="Hou R."/>
            <person name="Li X."/>
            <person name="Liu Y."/>
            <person name="Li H."/>
            <person name="Ning X."/>
            <person name="Lin Y."/>
            <person name="Zhao L."/>
            <person name="Xing Q."/>
            <person name="Dou J."/>
            <person name="Li Y."/>
            <person name="Mao J."/>
            <person name="Guo H."/>
            <person name="Dou H."/>
            <person name="Li T."/>
            <person name="Mu C."/>
            <person name="Jiang W."/>
            <person name="Fu Q."/>
            <person name="Fu X."/>
            <person name="Miao Y."/>
            <person name="Liu J."/>
            <person name="Yu Q."/>
            <person name="Li R."/>
            <person name="Liao H."/>
            <person name="Li X."/>
            <person name="Kong Y."/>
            <person name="Jiang Z."/>
            <person name="Chourrout D."/>
            <person name="Li R."/>
            <person name="Bao Z."/>
        </authorList>
    </citation>
    <scope>NUCLEOTIDE SEQUENCE [LARGE SCALE GENOMIC DNA]</scope>
    <source>
        <strain evidence="8 9">PY_sf001</strain>
    </source>
</reference>
<dbReference type="EMBL" id="NEDP02005594">
    <property type="protein sequence ID" value="OWF37202.1"/>
    <property type="molecule type" value="Genomic_DNA"/>
</dbReference>
<feature type="domain" description="EF-hand" evidence="7">
    <location>
        <begin position="117"/>
        <end position="149"/>
    </location>
</feature>
<keyword evidence="1" id="KW-0677">Repeat</keyword>
<dbReference type="Pfam" id="PF13833">
    <property type="entry name" value="EF-hand_8"/>
    <property type="match status" value="1"/>
</dbReference>
<proteinExistence type="predicted"/>
<organism evidence="8 9">
    <name type="scientific">Mizuhopecten yessoensis</name>
    <name type="common">Japanese scallop</name>
    <name type="synonym">Patinopecten yessoensis</name>
    <dbReference type="NCBI Taxonomy" id="6573"/>
    <lineage>
        <taxon>Eukaryota</taxon>
        <taxon>Metazoa</taxon>
        <taxon>Spiralia</taxon>
        <taxon>Lophotrochozoa</taxon>
        <taxon>Mollusca</taxon>
        <taxon>Bivalvia</taxon>
        <taxon>Autobranchia</taxon>
        <taxon>Pteriomorphia</taxon>
        <taxon>Pectinida</taxon>
        <taxon>Pectinoidea</taxon>
        <taxon>Pectinidae</taxon>
        <taxon>Mizuhopecten</taxon>
    </lineage>
</organism>
<evidence type="ECO:0000256" key="2">
    <source>
        <dbReference type="ARBA" id="ARBA00023123"/>
    </source>
</evidence>
<dbReference type="SMART" id="SM00054">
    <property type="entry name" value="EFh"/>
    <property type="match status" value="4"/>
</dbReference>
<dbReference type="InterPro" id="IPR002048">
    <property type="entry name" value="EF_hand_dom"/>
</dbReference>
<keyword evidence="9" id="KW-1185">Reference proteome</keyword>
<keyword evidence="2" id="KW-0518">Myosin</keyword>
<evidence type="ECO:0000313" key="8">
    <source>
        <dbReference type="EMBL" id="OWF37202.1"/>
    </source>
</evidence>
<dbReference type="Proteomes" id="UP000242188">
    <property type="component" value="Unassembled WGS sequence"/>
</dbReference>
<sequence>MVEHLTEEQINEFKEAFVVFDAGDSAIPAKDCGTVMRSLGYNPTQSQLTEWVAAADRDGTGLVDFPSFLVMMAKKLEDPEEDEEEMKEYFRTFDTEGTGFLNAAEFRNMMTSIGDKLTDDEVDEMIREADLDGNGHINYEAFVTMMSMK</sequence>
<dbReference type="STRING" id="6573.A0A210PL36"/>
<name>A0A210PL36_MIZYE</name>
<dbReference type="OrthoDB" id="26525at2759"/>
<dbReference type="AlphaFoldDB" id="A0A210PL36"/>